<feature type="compositionally biased region" description="Low complexity" evidence="1">
    <location>
        <begin position="238"/>
        <end position="261"/>
    </location>
</feature>
<keyword evidence="4" id="KW-1185">Reference proteome</keyword>
<keyword evidence="2" id="KW-1133">Transmembrane helix</keyword>
<keyword evidence="2" id="KW-0472">Membrane</keyword>
<name>A0ABS0AFW0_9GAMM</name>
<evidence type="ECO:0000256" key="2">
    <source>
        <dbReference type="SAM" id="Phobius"/>
    </source>
</evidence>
<dbReference type="RefSeq" id="WP_194855886.1">
    <property type="nucleotide sequence ID" value="NZ_ARXR01000011.1"/>
</dbReference>
<proteinExistence type="predicted"/>
<comment type="caution">
    <text evidence="3">The sequence shown here is derived from an EMBL/GenBank/DDBJ whole genome shotgun (WGS) entry which is preliminary data.</text>
</comment>
<sequence length="273" mass="29533">MISLGNRNAKHAVTDEELSAFADGQLPPHRARRVAAEIRAHPRFADRIYAYWRREAALWRALDPVFQESVPQIEAPRARRWPAAAALIVAALLVTGGALHMAGSGPAPARFADMVLQAYMQPARASGEVSGPRLFSGLGLQPLSQKQLKLAGREITEYRYHDAGSNRLALYEMDHHTAIQDGWFHVMSDKSVPLVRWQQGGKSYLLVGDMELAELTRTAMAMQQKMGSPRVAPEKTVPGPTGSPSSTPANGAPAPQGAGTARSTRPAPAGNNF</sequence>
<feature type="transmembrane region" description="Helical" evidence="2">
    <location>
        <begin position="81"/>
        <end position="102"/>
    </location>
</feature>
<reference evidence="3 4" key="1">
    <citation type="submission" date="2012-09" db="EMBL/GenBank/DDBJ databases">
        <title>Genome Sequence of alkane-degrading Bacterium Alcanivorax venustensis ISO4.</title>
        <authorList>
            <person name="Lai Q."/>
            <person name="Shao Z."/>
        </authorList>
    </citation>
    <scope>NUCLEOTIDE SEQUENCE [LARGE SCALE GENOMIC DNA]</scope>
    <source>
        <strain evidence="3 4">ISO4</strain>
    </source>
</reference>
<dbReference type="Proteomes" id="UP000644441">
    <property type="component" value="Unassembled WGS sequence"/>
</dbReference>
<gene>
    <name evidence="3" type="ORF">ISO4_01647</name>
</gene>
<keyword evidence="2 3" id="KW-0812">Transmembrane</keyword>
<accession>A0ABS0AFW0</accession>
<evidence type="ECO:0000313" key="3">
    <source>
        <dbReference type="EMBL" id="MBF5053045.1"/>
    </source>
</evidence>
<dbReference type="EMBL" id="ARXR01000011">
    <property type="protein sequence ID" value="MBF5053045.1"/>
    <property type="molecule type" value="Genomic_DNA"/>
</dbReference>
<feature type="region of interest" description="Disordered" evidence="1">
    <location>
        <begin position="223"/>
        <end position="273"/>
    </location>
</feature>
<evidence type="ECO:0000313" key="4">
    <source>
        <dbReference type="Proteomes" id="UP000644441"/>
    </source>
</evidence>
<organism evidence="3 4">
    <name type="scientific">Alloalcanivorax venustensis ISO4</name>
    <dbReference type="NCBI Taxonomy" id="1177184"/>
    <lineage>
        <taxon>Bacteria</taxon>
        <taxon>Pseudomonadati</taxon>
        <taxon>Pseudomonadota</taxon>
        <taxon>Gammaproteobacteria</taxon>
        <taxon>Oceanospirillales</taxon>
        <taxon>Alcanivoracaceae</taxon>
        <taxon>Alloalcanivorax</taxon>
    </lineage>
</organism>
<evidence type="ECO:0000256" key="1">
    <source>
        <dbReference type="SAM" id="MobiDB-lite"/>
    </source>
</evidence>
<protein>
    <submittedName>
        <fullName evidence="3">Transmembrane transcriptional regulator (Anti-sigma factor)</fullName>
    </submittedName>
</protein>